<dbReference type="Proteomes" id="UP001143304">
    <property type="component" value="Unassembled WGS sequence"/>
</dbReference>
<dbReference type="InterPro" id="IPR020904">
    <property type="entry name" value="Sc_DH/Rdtase_CS"/>
</dbReference>
<evidence type="ECO:0000256" key="1">
    <source>
        <dbReference type="ARBA" id="ARBA00006484"/>
    </source>
</evidence>
<feature type="domain" description="Ketoreductase" evidence="3">
    <location>
        <begin position="4"/>
        <end position="180"/>
    </location>
</feature>
<dbReference type="PROSITE" id="PS00061">
    <property type="entry name" value="ADH_SHORT"/>
    <property type="match status" value="1"/>
</dbReference>
<reference evidence="4" key="1">
    <citation type="submission" date="2019-02" db="EMBL/GenBank/DDBJ databases">
        <authorList>
            <person name="Li S.-H."/>
        </authorList>
    </citation>
    <scope>NUCLEOTIDE SEQUENCE</scope>
    <source>
        <strain evidence="4">IMCC11814</strain>
    </source>
</reference>
<dbReference type="SMART" id="SM00822">
    <property type="entry name" value="PKS_KR"/>
    <property type="match status" value="1"/>
</dbReference>
<comment type="caution">
    <text evidence="4">The sequence shown here is derived from an EMBL/GenBank/DDBJ whole genome shotgun (WGS) entry which is preliminary data.</text>
</comment>
<dbReference type="PANTHER" id="PTHR44196">
    <property type="entry name" value="DEHYDROGENASE/REDUCTASE SDR FAMILY MEMBER 7B"/>
    <property type="match status" value="1"/>
</dbReference>
<accession>A0ABT3T9A0</accession>
<dbReference type="PRINTS" id="PR00081">
    <property type="entry name" value="GDHRDH"/>
</dbReference>
<evidence type="ECO:0000256" key="2">
    <source>
        <dbReference type="ARBA" id="ARBA00023002"/>
    </source>
</evidence>
<comment type="similarity">
    <text evidence="1">Belongs to the short-chain dehydrogenases/reductases (SDR) family.</text>
</comment>
<dbReference type="InterPro" id="IPR002347">
    <property type="entry name" value="SDR_fam"/>
</dbReference>
<name>A0ABT3T9A0_9GAMM</name>
<sequence length="254" mass="27739">MKPGTVVITGGASGIGRAFVERWASRGWHVCVLDMNETALGELASERVSTFICDVANLEQVQATIQAILTQQGAIDRLVHCAAIMPAGKLATMDPKTTNLLMSVNYGGTVNVVHTVMLEMLIRDAGEIIVFGSTGGAIPVLDCGAYCATKAATNFYLEILAEENRDTGLHFMLVCPPLVNTPLLQQAMATAQPKTVSYSIEKQRYMTPNQVVDAVERGLKKKVPILWPGMEAKILQWLRRFSPRLLWKVMHAAN</sequence>
<keyword evidence="2" id="KW-0560">Oxidoreductase</keyword>
<evidence type="ECO:0000313" key="4">
    <source>
        <dbReference type="EMBL" id="MCX2978864.1"/>
    </source>
</evidence>
<dbReference type="Gene3D" id="3.40.50.720">
    <property type="entry name" value="NAD(P)-binding Rossmann-like Domain"/>
    <property type="match status" value="1"/>
</dbReference>
<proteinExistence type="inferred from homology"/>
<evidence type="ECO:0000259" key="3">
    <source>
        <dbReference type="SMART" id="SM00822"/>
    </source>
</evidence>
<protein>
    <submittedName>
        <fullName evidence="4">SDR family oxidoreductase</fullName>
    </submittedName>
</protein>
<dbReference type="InterPro" id="IPR036291">
    <property type="entry name" value="NAD(P)-bd_dom_sf"/>
</dbReference>
<keyword evidence="5" id="KW-1185">Reference proteome</keyword>
<dbReference type="PANTHER" id="PTHR44196:SF1">
    <property type="entry name" value="DEHYDROGENASE_REDUCTASE SDR FAMILY MEMBER 7B"/>
    <property type="match status" value="1"/>
</dbReference>
<dbReference type="SUPFAM" id="SSF51735">
    <property type="entry name" value="NAD(P)-binding Rossmann-fold domains"/>
    <property type="match status" value="1"/>
</dbReference>
<dbReference type="RefSeq" id="WP_279250557.1">
    <property type="nucleotide sequence ID" value="NZ_SHNO01000001.1"/>
</dbReference>
<dbReference type="EMBL" id="SHNO01000001">
    <property type="protein sequence ID" value="MCX2978864.1"/>
    <property type="molecule type" value="Genomic_DNA"/>
</dbReference>
<evidence type="ECO:0000313" key="5">
    <source>
        <dbReference type="Proteomes" id="UP001143304"/>
    </source>
</evidence>
<organism evidence="4 5">
    <name type="scientific">Candidatus Marimicrobium litorale</name>
    <dbReference type="NCBI Taxonomy" id="2518991"/>
    <lineage>
        <taxon>Bacteria</taxon>
        <taxon>Pseudomonadati</taxon>
        <taxon>Pseudomonadota</taxon>
        <taxon>Gammaproteobacteria</taxon>
        <taxon>Cellvibrionales</taxon>
        <taxon>Halieaceae</taxon>
        <taxon>Marimicrobium</taxon>
    </lineage>
</organism>
<dbReference type="Pfam" id="PF00106">
    <property type="entry name" value="adh_short"/>
    <property type="match status" value="1"/>
</dbReference>
<dbReference type="InterPro" id="IPR057326">
    <property type="entry name" value="KR_dom"/>
</dbReference>
<dbReference type="CDD" id="cd05233">
    <property type="entry name" value="SDR_c"/>
    <property type="match status" value="1"/>
</dbReference>
<gene>
    <name evidence="4" type="ORF">EYC82_16010</name>
</gene>